<organism evidence="1 2">
    <name type="scientific">Ktedonobacter robiniae</name>
    <dbReference type="NCBI Taxonomy" id="2778365"/>
    <lineage>
        <taxon>Bacteria</taxon>
        <taxon>Bacillati</taxon>
        <taxon>Chloroflexota</taxon>
        <taxon>Ktedonobacteria</taxon>
        <taxon>Ktedonobacterales</taxon>
        <taxon>Ktedonobacteraceae</taxon>
        <taxon>Ktedonobacter</taxon>
    </lineage>
</organism>
<protein>
    <recommendedName>
        <fullName evidence="3">Transposase</fullName>
    </recommendedName>
</protein>
<sequence>MARTYPWKVSDAPWERVKPLIPARPAHPKGGRPAADDRQMFSAMVYDRFRWWEEQGFFQRLWQAGLTEYDELAGIGWGSQSADGSIVKAPLAQAAVGPAPTDMPPFRDMVFCSQKKPQI</sequence>
<proteinExistence type="predicted"/>
<dbReference type="EMBL" id="BNJG01000002">
    <property type="protein sequence ID" value="GHO56199.1"/>
    <property type="molecule type" value="Genomic_DNA"/>
</dbReference>
<reference evidence="1 2" key="1">
    <citation type="journal article" date="2021" name="Int. J. Syst. Evol. Microbiol.">
        <title>Reticulibacter mediterranei gen. nov., sp. nov., within the new family Reticulibacteraceae fam. nov., and Ktedonospora formicarum gen. nov., sp. nov., Ktedonobacter robiniae sp. nov., Dictyobacter formicarum sp. nov. and Dictyobacter arantiisoli sp. nov., belonging to the class Ktedonobacteria.</title>
        <authorList>
            <person name="Yabe S."/>
            <person name="Zheng Y."/>
            <person name="Wang C.M."/>
            <person name="Sakai Y."/>
            <person name="Abe K."/>
            <person name="Yokota A."/>
            <person name="Donadio S."/>
            <person name="Cavaletti L."/>
            <person name="Monciardini P."/>
        </authorList>
    </citation>
    <scope>NUCLEOTIDE SEQUENCE [LARGE SCALE GENOMIC DNA]</scope>
    <source>
        <strain evidence="1 2">SOSP1-30</strain>
    </source>
</reference>
<accession>A0ABQ3UU27</accession>
<comment type="caution">
    <text evidence="1">The sequence shown here is derived from an EMBL/GenBank/DDBJ whole genome shotgun (WGS) entry which is preliminary data.</text>
</comment>
<evidence type="ECO:0008006" key="3">
    <source>
        <dbReference type="Google" id="ProtNLM"/>
    </source>
</evidence>
<dbReference type="Proteomes" id="UP000654345">
    <property type="component" value="Unassembled WGS sequence"/>
</dbReference>
<evidence type="ECO:0000313" key="1">
    <source>
        <dbReference type="EMBL" id="GHO56199.1"/>
    </source>
</evidence>
<evidence type="ECO:0000313" key="2">
    <source>
        <dbReference type="Proteomes" id="UP000654345"/>
    </source>
</evidence>
<keyword evidence="2" id="KW-1185">Reference proteome</keyword>
<name>A0ABQ3UU27_9CHLR</name>
<gene>
    <name evidence="1" type="ORF">KSB_46740</name>
</gene>